<protein>
    <recommendedName>
        <fullName evidence="3">Reverse transcriptase domain-containing protein</fullName>
    </recommendedName>
</protein>
<organism evidence="1 2">
    <name type="scientific">Malurus cyaneus samueli</name>
    <dbReference type="NCBI Taxonomy" id="2593467"/>
    <lineage>
        <taxon>Eukaryota</taxon>
        <taxon>Metazoa</taxon>
        <taxon>Chordata</taxon>
        <taxon>Craniata</taxon>
        <taxon>Vertebrata</taxon>
        <taxon>Euteleostomi</taxon>
        <taxon>Archelosauria</taxon>
        <taxon>Archosauria</taxon>
        <taxon>Dinosauria</taxon>
        <taxon>Saurischia</taxon>
        <taxon>Theropoda</taxon>
        <taxon>Coelurosauria</taxon>
        <taxon>Aves</taxon>
        <taxon>Neognathae</taxon>
        <taxon>Neoaves</taxon>
        <taxon>Telluraves</taxon>
        <taxon>Australaves</taxon>
        <taxon>Passeriformes</taxon>
        <taxon>Meliphagoidea</taxon>
        <taxon>Maluridae</taxon>
        <taxon>Malurus</taxon>
    </lineage>
</organism>
<dbReference type="OrthoDB" id="10063195at2759"/>
<evidence type="ECO:0000313" key="1">
    <source>
        <dbReference type="Ensembl" id="ENSMCSP00000006911.1"/>
    </source>
</evidence>
<proteinExistence type="predicted"/>
<dbReference type="AlphaFoldDB" id="A0A8C5TIF3"/>
<dbReference type="Proteomes" id="UP000694560">
    <property type="component" value="Unplaced"/>
</dbReference>
<accession>A0A8C5TIF3</accession>
<dbReference type="Ensembl" id="ENSMCST00000007075.1">
    <property type="protein sequence ID" value="ENSMCSP00000006911.1"/>
    <property type="gene ID" value="ENSMCSG00000004982.1"/>
</dbReference>
<sequence length="157" mass="17623">MGKLGNFQGLEEFQIKGKANNSAFRDLIMAKEIKKNIQEMSNSSAPGPDGITLGDIKKMDPDYSQTMEIFNIWLTSGNIPDMVRGCRTVIILKSTTPERLRNVNNWRPMTIGSILLRLFSRILTARLTKACPLNPRQRGFIKAPGCSENLKLLQTLI</sequence>
<name>A0A8C5TIF3_9PASS</name>
<keyword evidence="2" id="KW-1185">Reference proteome</keyword>
<evidence type="ECO:0008006" key="3">
    <source>
        <dbReference type="Google" id="ProtNLM"/>
    </source>
</evidence>
<evidence type="ECO:0000313" key="2">
    <source>
        <dbReference type="Proteomes" id="UP000694560"/>
    </source>
</evidence>
<reference evidence="1" key="1">
    <citation type="submission" date="2025-08" db="UniProtKB">
        <authorList>
            <consortium name="Ensembl"/>
        </authorList>
    </citation>
    <scope>IDENTIFICATION</scope>
</reference>
<reference evidence="1" key="2">
    <citation type="submission" date="2025-09" db="UniProtKB">
        <authorList>
            <consortium name="Ensembl"/>
        </authorList>
    </citation>
    <scope>IDENTIFICATION</scope>
</reference>
<dbReference type="PANTHER" id="PTHR19446">
    <property type="entry name" value="REVERSE TRANSCRIPTASES"/>
    <property type="match status" value="1"/>
</dbReference>